<comment type="caution">
    <text evidence="3">The sequence shown here is derived from an EMBL/GenBank/DDBJ whole genome shotgun (WGS) entry which is preliminary data.</text>
</comment>
<evidence type="ECO:0000313" key="3">
    <source>
        <dbReference type="EMBL" id="OWK15638.1"/>
    </source>
</evidence>
<dbReference type="AlphaFoldDB" id="A0A212DBN8"/>
<dbReference type="FunFam" id="3.20.20.70:FF:000229">
    <property type="entry name" value="tRNA-dihydrouridine(20) synthase [NAD(P)+]-like"/>
    <property type="match status" value="1"/>
</dbReference>
<dbReference type="Pfam" id="PF01207">
    <property type="entry name" value="Dus"/>
    <property type="match status" value="1"/>
</dbReference>
<dbReference type="GO" id="GO:0005737">
    <property type="term" value="C:cytoplasm"/>
    <property type="evidence" value="ECO:0007669"/>
    <property type="project" value="TreeGrafter"/>
</dbReference>
<dbReference type="GO" id="GO:0000049">
    <property type="term" value="F:tRNA binding"/>
    <property type="evidence" value="ECO:0007669"/>
    <property type="project" value="InterPro"/>
</dbReference>
<dbReference type="SUPFAM" id="SSF54768">
    <property type="entry name" value="dsRNA-binding domain-like"/>
    <property type="match status" value="1"/>
</dbReference>
<dbReference type="Gene3D" id="3.30.160.20">
    <property type="match status" value="1"/>
</dbReference>
<feature type="domain" description="DUS-like FMN-binding" evidence="2">
    <location>
        <begin position="144"/>
        <end position="307"/>
    </location>
</feature>
<dbReference type="PANTHER" id="PTHR45936">
    <property type="entry name" value="TRNA-DIHYDROURIDINE(20) SYNTHASE [NAD(P)+]-LIKE"/>
    <property type="match status" value="1"/>
</dbReference>
<feature type="compositionally biased region" description="Low complexity" evidence="1">
    <location>
        <begin position="1"/>
        <end position="21"/>
    </location>
</feature>
<dbReference type="PANTHER" id="PTHR45936:SF1">
    <property type="entry name" value="TRNA-DIHYDROURIDINE(20) SYNTHASE [NAD(P)+]-LIKE"/>
    <property type="match status" value="1"/>
</dbReference>
<organism evidence="3 4">
    <name type="scientific">Cervus elaphus hippelaphus</name>
    <name type="common">European red deer</name>
    <dbReference type="NCBI Taxonomy" id="46360"/>
    <lineage>
        <taxon>Eukaryota</taxon>
        <taxon>Metazoa</taxon>
        <taxon>Chordata</taxon>
        <taxon>Craniata</taxon>
        <taxon>Vertebrata</taxon>
        <taxon>Euteleostomi</taxon>
        <taxon>Mammalia</taxon>
        <taxon>Eutheria</taxon>
        <taxon>Laurasiatheria</taxon>
        <taxon>Artiodactyla</taxon>
        <taxon>Ruminantia</taxon>
        <taxon>Pecora</taxon>
        <taxon>Cervidae</taxon>
        <taxon>Cervinae</taxon>
        <taxon>Cervus</taxon>
    </lineage>
</organism>
<accession>A0A212DBN8</accession>
<protein>
    <submittedName>
        <fullName evidence="3">DUS2</fullName>
    </submittedName>
</protein>
<sequence>MRTTGRGSSGPRTRRTTVTSRARQGLADGGRRGSVRHAELANCVEGGRICRVQQRRGMIVNSLSLCYHNKLILAPMVRVGTLPMRLLALDYGADIVYCEELIDLKMLQCKRVVNEALSTVDFVAPDDRVVFRTCEREQNKVVFQMGGMGAALLSDPDKIEKILSTLVKGTHRPVTCKIRILPSLEDTLSLVKRIERTGIAAIAVHGRKREERPQHPVSCEAIKAIAETLSIPVIANGGSHDHIQGYLDIEDFRRATAASSVMVARAAMWNPSIFLKEGPRPLEEVMQKYIRYAVQYDNHYTNTKYCLCQMLREQLESPQGRLLHAAQSSQEICEAFGLGAFYEETTRELDARRAKLLARSPEEAEGPVEDTSGIIKMAIKFDRVGQGQSSGLTGPASWLVQRPLDRLFCSVVTVAEQKYQSTLWDKSKKLAEQAAAIVCLRSQGLPEGRLGEESPSLHKRKREALDQDPGDPRTQEPAMPGELCKKPFVALASGQESPLEGWMAVGAEHQPDAIGQFSAPAGQELRGSGLGQQPGARAEGCPECPISLSGSKQRS</sequence>
<dbReference type="CDD" id="cd02801">
    <property type="entry name" value="DUS_like_FMN"/>
    <property type="match status" value="1"/>
</dbReference>
<dbReference type="GO" id="GO:0017150">
    <property type="term" value="F:tRNA dihydrouridine synthase activity"/>
    <property type="evidence" value="ECO:0007669"/>
    <property type="project" value="TreeGrafter"/>
</dbReference>
<proteinExistence type="predicted"/>
<evidence type="ECO:0000256" key="1">
    <source>
        <dbReference type="SAM" id="MobiDB-lite"/>
    </source>
</evidence>
<evidence type="ECO:0000313" key="4">
    <source>
        <dbReference type="Proteomes" id="UP000242450"/>
    </source>
</evidence>
<dbReference type="CDD" id="cd19871">
    <property type="entry name" value="DSRM_DUS2L"/>
    <property type="match status" value="1"/>
</dbReference>
<dbReference type="InterPro" id="IPR013785">
    <property type="entry name" value="Aldolase_TIM"/>
</dbReference>
<dbReference type="InterPro" id="IPR044463">
    <property type="entry name" value="DUS2_DSRM"/>
</dbReference>
<evidence type="ECO:0000259" key="2">
    <source>
        <dbReference type="Pfam" id="PF01207"/>
    </source>
</evidence>
<dbReference type="InterPro" id="IPR052582">
    <property type="entry name" value="tRNA-DUS-like"/>
</dbReference>
<feature type="region of interest" description="Disordered" evidence="1">
    <location>
        <begin position="505"/>
        <end position="555"/>
    </location>
</feature>
<dbReference type="Proteomes" id="UP000242450">
    <property type="component" value="Chromosome 4"/>
</dbReference>
<feature type="region of interest" description="Disordered" evidence="1">
    <location>
        <begin position="447"/>
        <end position="480"/>
    </location>
</feature>
<dbReference type="OrthoDB" id="10262250at2759"/>
<dbReference type="EMBL" id="MKHE01000004">
    <property type="protein sequence ID" value="OWK15638.1"/>
    <property type="molecule type" value="Genomic_DNA"/>
</dbReference>
<feature type="region of interest" description="Disordered" evidence="1">
    <location>
        <begin position="1"/>
        <end position="32"/>
    </location>
</feature>
<dbReference type="InterPro" id="IPR035587">
    <property type="entry name" value="DUS-like_FMN-bd"/>
</dbReference>
<gene>
    <name evidence="3" type="ORF">Celaphus_00004267</name>
</gene>
<dbReference type="Gene3D" id="3.20.20.70">
    <property type="entry name" value="Aldolase class I"/>
    <property type="match status" value="2"/>
</dbReference>
<keyword evidence="4" id="KW-1185">Reference proteome</keyword>
<dbReference type="SUPFAM" id="SSF51395">
    <property type="entry name" value="FMN-linked oxidoreductases"/>
    <property type="match status" value="1"/>
</dbReference>
<reference evidence="3 4" key="1">
    <citation type="journal article" date="2018" name="Mol. Genet. Genomics">
        <title>The red deer Cervus elaphus genome CerEla1.0: sequencing, annotating, genes, and chromosomes.</title>
        <authorList>
            <person name="Bana N.A."/>
            <person name="Nyiri A."/>
            <person name="Nagy J."/>
            <person name="Frank K."/>
            <person name="Nagy T."/>
            <person name="Steger V."/>
            <person name="Schiller M."/>
            <person name="Lakatos P."/>
            <person name="Sugar L."/>
            <person name="Horn P."/>
            <person name="Barta E."/>
            <person name="Orosz L."/>
        </authorList>
    </citation>
    <scope>NUCLEOTIDE SEQUENCE [LARGE SCALE GENOMIC DNA]</scope>
    <source>
        <strain evidence="3">Hungarian</strain>
    </source>
</reference>
<name>A0A212DBN8_CEREH</name>